<dbReference type="GO" id="GO:0006913">
    <property type="term" value="P:nucleocytoplasmic transport"/>
    <property type="evidence" value="ECO:0007669"/>
    <property type="project" value="TreeGrafter"/>
</dbReference>
<dbReference type="Pfam" id="PF13516">
    <property type="entry name" value="LRR_6"/>
    <property type="match status" value="1"/>
</dbReference>
<dbReference type="GO" id="GO:0048471">
    <property type="term" value="C:perinuclear region of cytoplasm"/>
    <property type="evidence" value="ECO:0007669"/>
    <property type="project" value="TreeGrafter"/>
</dbReference>
<evidence type="ECO:0000256" key="1">
    <source>
        <dbReference type="ARBA" id="ARBA00022468"/>
    </source>
</evidence>
<dbReference type="CDD" id="cd00116">
    <property type="entry name" value="LRR_RI"/>
    <property type="match status" value="1"/>
</dbReference>
<dbReference type="GO" id="GO:0005634">
    <property type="term" value="C:nucleus"/>
    <property type="evidence" value="ECO:0007669"/>
    <property type="project" value="TreeGrafter"/>
</dbReference>
<dbReference type="Pfam" id="PF07834">
    <property type="entry name" value="RanGAP1_C"/>
    <property type="match status" value="1"/>
</dbReference>
<dbReference type="GO" id="GO:0005096">
    <property type="term" value="F:GTPase activator activity"/>
    <property type="evidence" value="ECO:0007669"/>
    <property type="project" value="UniProtKB-KW"/>
</dbReference>
<dbReference type="InterPro" id="IPR036720">
    <property type="entry name" value="RanGAP1_C_sf"/>
</dbReference>
<dbReference type="AlphaFoldDB" id="A0AAD5KLB7"/>
<gene>
    <name evidence="6" type="ORF">GHT06_019847</name>
</gene>
<feature type="compositionally biased region" description="Acidic residues" evidence="4">
    <location>
        <begin position="359"/>
        <end position="386"/>
    </location>
</feature>
<evidence type="ECO:0000256" key="4">
    <source>
        <dbReference type="SAM" id="MobiDB-lite"/>
    </source>
</evidence>
<dbReference type="InterPro" id="IPR027038">
    <property type="entry name" value="RanGap"/>
</dbReference>
<dbReference type="EMBL" id="WJBH02000008">
    <property type="protein sequence ID" value="KAI9554574.1"/>
    <property type="molecule type" value="Genomic_DNA"/>
</dbReference>
<sequence>MHLTGNKLSWSSETSDFRTKEEIVDFSGKGLKLDTETDAQPIVDAIHAAKGLTGLILEGNTLGVEAAKSIAKALESKPTFQRALWKDAFTGRLKDEIPKALSFLGGGLILAKANLVELDLSDNALGPVGMEGLVQFLKSPVCYSLKCIRLNNNGLGIYGGRMLAQALNDCLKASKDAGSPLALKTFIVGRNRLENEGAIALSEFFKAVGTLEEVQMPQNFIRHPGISALASALVYNPDLKILNLNDNTFTWRGSQAVADALPKWQQLSVINFGDCLIRTKGAEFLAKALSSGHEHLKEVYMDHGEINLSGAKQLAYSLRNKKMLTICDLNGNQFGEDGCQELKDIFNAFSDKKVLQSLSDDEGEPSSEEEEETEEEEEEEESDEEHEEKTDVQDKDKISEHIPTNDAVQQLNTNLAHLTANENMPLTVEAFLNAPTSGRFYGLGDKKIPLILQHIDRVIASKPDEMFDVYAEVIMRLSSTVNLRSEKQLLEDVQQLVETILKVVFEKAKATEKMAICNNTFFIYMGLLKSEDKQFRPSWPLSGFFLILERIITNNPSCIPPSTLQSLETFFSRPQQAFEIYKEESVRLRKALIKP</sequence>
<keyword evidence="2" id="KW-0433">Leucine-rich repeat</keyword>
<dbReference type="Proteomes" id="UP000820818">
    <property type="component" value="Linkage Group LG8"/>
</dbReference>
<evidence type="ECO:0000313" key="6">
    <source>
        <dbReference type="EMBL" id="KAI9554574.1"/>
    </source>
</evidence>
<evidence type="ECO:0000256" key="3">
    <source>
        <dbReference type="ARBA" id="ARBA00022737"/>
    </source>
</evidence>
<proteinExistence type="predicted"/>
<dbReference type="InterPro" id="IPR001611">
    <property type="entry name" value="Leu-rich_rpt"/>
</dbReference>
<dbReference type="SUPFAM" id="SSF52047">
    <property type="entry name" value="RNI-like"/>
    <property type="match status" value="1"/>
</dbReference>
<dbReference type="GO" id="GO:0005829">
    <property type="term" value="C:cytosol"/>
    <property type="evidence" value="ECO:0007669"/>
    <property type="project" value="TreeGrafter"/>
</dbReference>
<dbReference type="Gene3D" id="1.25.40.200">
    <property type="entry name" value="Ran-GTPase activating protein 1, C-terminal domain"/>
    <property type="match status" value="1"/>
</dbReference>
<feature type="region of interest" description="Disordered" evidence="4">
    <location>
        <begin position="356"/>
        <end position="406"/>
    </location>
</feature>
<dbReference type="Gene3D" id="3.80.10.10">
    <property type="entry name" value="Ribonuclease Inhibitor"/>
    <property type="match status" value="1"/>
</dbReference>
<evidence type="ECO:0000256" key="2">
    <source>
        <dbReference type="ARBA" id="ARBA00022614"/>
    </source>
</evidence>
<keyword evidence="7" id="KW-1185">Reference proteome</keyword>
<keyword evidence="3" id="KW-0677">Repeat</keyword>
<dbReference type="InterPro" id="IPR009109">
    <property type="entry name" value="Ran_GTPase_activating_1_C"/>
</dbReference>
<dbReference type="SMART" id="SM00368">
    <property type="entry name" value="LRR_RI"/>
    <property type="match status" value="9"/>
</dbReference>
<organism evidence="6 7">
    <name type="scientific">Daphnia sinensis</name>
    <dbReference type="NCBI Taxonomy" id="1820382"/>
    <lineage>
        <taxon>Eukaryota</taxon>
        <taxon>Metazoa</taxon>
        <taxon>Ecdysozoa</taxon>
        <taxon>Arthropoda</taxon>
        <taxon>Crustacea</taxon>
        <taxon>Branchiopoda</taxon>
        <taxon>Diplostraca</taxon>
        <taxon>Cladocera</taxon>
        <taxon>Anomopoda</taxon>
        <taxon>Daphniidae</taxon>
        <taxon>Daphnia</taxon>
        <taxon>Daphnia similis group</taxon>
    </lineage>
</organism>
<dbReference type="GO" id="GO:0007165">
    <property type="term" value="P:signal transduction"/>
    <property type="evidence" value="ECO:0007669"/>
    <property type="project" value="InterPro"/>
</dbReference>
<feature type="compositionally biased region" description="Basic and acidic residues" evidence="4">
    <location>
        <begin position="387"/>
        <end position="400"/>
    </location>
</feature>
<dbReference type="PANTHER" id="PTHR24113">
    <property type="entry name" value="RAN GTPASE-ACTIVATING PROTEIN 1"/>
    <property type="match status" value="1"/>
</dbReference>
<dbReference type="PANTHER" id="PTHR24113:SF12">
    <property type="entry name" value="RAN GTPASE-ACTIVATING PROTEIN 1"/>
    <property type="match status" value="1"/>
</dbReference>
<evidence type="ECO:0000313" key="7">
    <source>
        <dbReference type="Proteomes" id="UP000820818"/>
    </source>
</evidence>
<dbReference type="GO" id="GO:0031267">
    <property type="term" value="F:small GTPase binding"/>
    <property type="evidence" value="ECO:0007669"/>
    <property type="project" value="TreeGrafter"/>
</dbReference>
<name>A0AAD5KLB7_9CRUS</name>
<keyword evidence="1" id="KW-0343">GTPase activation</keyword>
<comment type="caution">
    <text evidence="6">The sequence shown here is derived from an EMBL/GenBank/DDBJ whole genome shotgun (WGS) entry which is preliminary data.</text>
</comment>
<dbReference type="SUPFAM" id="SSF69099">
    <property type="entry name" value="Ran-GTPase activating protein 1 (RanGAP1), C-terminal domain"/>
    <property type="match status" value="1"/>
</dbReference>
<dbReference type="InterPro" id="IPR032675">
    <property type="entry name" value="LRR_dom_sf"/>
</dbReference>
<reference evidence="6 7" key="1">
    <citation type="submission" date="2022-05" db="EMBL/GenBank/DDBJ databases">
        <title>A multi-omics perspective on studying reproductive biology in Daphnia sinensis.</title>
        <authorList>
            <person name="Jia J."/>
        </authorList>
    </citation>
    <scope>NUCLEOTIDE SEQUENCE [LARGE SCALE GENOMIC DNA]</scope>
    <source>
        <strain evidence="6 7">WSL</strain>
    </source>
</reference>
<feature type="domain" description="Ran-GTPase activating protein 1 C-terminal" evidence="5">
    <location>
        <begin position="419"/>
        <end position="588"/>
    </location>
</feature>
<evidence type="ECO:0000259" key="5">
    <source>
        <dbReference type="Pfam" id="PF07834"/>
    </source>
</evidence>
<accession>A0AAD5KLB7</accession>
<protein>
    <recommendedName>
        <fullName evidence="5">Ran-GTPase activating protein 1 C-terminal domain-containing protein</fullName>
    </recommendedName>
</protein>